<dbReference type="EMBL" id="UHJL01000008">
    <property type="protein sequence ID" value="SUQ26142.1"/>
    <property type="molecule type" value="Genomic_DNA"/>
</dbReference>
<dbReference type="Proteomes" id="UP000255423">
    <property type="component" value="Unassembled WGS sequence"/>
</dbReference>
<reference evidence="1 2" key="1">
    <citation type="submission" date="2017-08" db="EMBL/GenBank/DDBJ databases">
        <authorList>
            <person name="de Groot N.N."/>
        </authorList>
    </citation>
    <scope>NUCLEOTIDE SEQUENCE [LARGE SCALE GENOMIC DNA]</scope>
    <source>
        <strain evidence="1 2">HM2</strain>
    </source>
</reference>
<proteinExistence type="predicted"/>
<gene>
    <name evidence="1" type="ORF">SAMN05661053_2952</name>
</gene>
<accession>A0A380S8F0</accession>
<dbReference type="AlphaFoldDB" id="A0A380S8F0"/>
<name>A0A380S8F0_FIBSU</name>
<evidence type="ECO:0000313" key="2">
    <source>
        <dbReference type="Proteomes" id="UP000255423"/>
    </source>
</evidence>
<organism evidence="1 2">
    <name type="scientific">Fibrobacter succinogenes</name>
    <name type="common">Bacteroides succinogenes</name>
    <dbReference type="NCBI Taxonomy" id="833"/>
    <lineage>
        <taxon>Bacteria</taxon>
        <taxon>Pseudomonadati</taxon>
        <taxon>Fibrobacterota</taxon>
        <taxon>Fibrobacteria</taxon>
        <taxon>Fibrobacterales</taxon>
        <taxon>Fibrobacteraceae</taxon>
        <taxon>Fibrobacter</taxon>
    </lineage>
</organism>
<sequence length="144" mass="15529">MAGGLFVFVRTAPPGGCALAITAGQYRPPMAHCPLSKRSGGPFFLCRSALLQDGTPSSPRSRGHGVLVHAACRSRPLPEHGERGFFVLYVPPAQCRTVMPDSDPASAYKSRYCIHITLCCLCFFVRMPVALETAPLCGPAIFEY</sequence>
<protein>
    <submittedName>
        <fullName evidence="1">Uncharacterized protein</fullName>
    </submittedName>
</protein>
<evidence type="ECO:0000313" key="1">
    <source>
        <dbReference type="EMBL" id="SUQ26142.1"/>
    </source>
</evidence>